<keyword evidence="5" id="KW-1003">Cell membrane</keyword>
<evidence type="ECO:0000256" key="4">
    <source>
        <dbReference type="ARBA" id="ARBA00022729"/>
    </source>
</evidence>
<dbReference type="PROSITE" id="PS51257">
    <property type="entry name" value="PROKAR_LIPOPROTEIN"/>
    <property type="match status" value="1"/>
</dbReference>
<evidence type="ECO:0000256" key="5">
    <source>
        <dbReference type="RuleBase" id="RU365005"/>
    </source>
</evidence>
<name>A0ABX1XIV7_9BACL</name>
<comment type="subcellular location">
    <subcellularLocation>
        <location evidence="5">Cell membrane</location>
        <topology evidence="5">Lipid-anchor</topology>
    </subcellularLocation>
</comment>
<feature type="compositionally biased region" description="Polar residues" evidence="6">
    <location>
        <begin position="21"/>
        <end position="34"/>
    </location>
</feature>
<feature type="chain" id="PRO_5044987970" description="Maltodextrin-binding protein" evidence="5">
    <location>
        <begin position="26"/>
        <end position="446"/>
    </location>
</feature>
<dbReference type="PANTHER" id="PTHR30061:SF50">
    <property type="entry name" value="MALTOSE_MALTODEXTRIN-BINDING PERIPLASMIC PROTEIN"/>
    <property type="match status" value="1"/>
</dbReference>
<evidence type="ECO:0000256" key="1">
    <source>
        <dbReference type="ARBA" id="ARBA00008520"/>
    </source>
</evidence>
<comment type="caution">
    <text evidence="7">The sequence shown here is derived from an EMBL/GenBank/DDBJ whole genome shotgun (WGS) entry which is preliminary data.</text>
</comment>
<organism evidence="7 8">
    <name type="scientific">Paenibacillus plantarum</name>
    <dbReference type="NCBI Taxonomy" id="2654975"/>
    <lineage>
        <taxon>Bacteria</taxon>
        <taxon>Bacillati</taxon>
        <taxon>Bacillota</taxon>
        <taxon>Bacilli</taxon>
        <taxon>Bacillales</taxon>
        <taxon>Paenibacillaceae</taxon>
        <taxon>Paenibacillus</taxon>
    </lineage>
</organism>
<dbReference type="Proteomes" id="UP000653578">
    <property type="component" value="Unassembled WGS sequence"/>
</dbReference>
<evidence type="ECO:0000256" key="3">
    <source>
        <dbReference type="ARBA" id="ARBA00022597"/>
    </source>
</evidence>
<keyword evidence="3 5" id="KW-0762">Sugar transport</keyword>
<evidence type="ECO:0000313" key="8">
    <source>
        <dbReference type="Proteomes" id="UP000653578"/>
    </source>
</evidence>
<evidence type="ECO:0000256" key="6">
    <source>
        <dbReference type="SAM" id="MobiDB-lite"/>
    </source>
</evidence>
<dbReference type="EMBL" id="WHNY01000074">
    <property type="protein sequence ID" value="NOU67838.1"/>
    <property type="molecule type" value="Genomic_DNA"/>
</dbReference>
<feature type="region of interest" description="Disordered" evidence="6">
    <location>
        <begin position="20"/>
        <end position="68"/>
    </location>
</feature>
<feature type="signal peptide" evidence="5">
    <location>
        <begin position="1"/>
        <end position="25"/>
    </location>
</feature>
<evidence type="ECO:0000256" key="2">
    <source>
        <dbReference type="ARBA" id="ARBA00022448"/>
    </source>
</evidence>
<keyword evidence="2 5" id="KW-0813">Transport</keyword>
<keyword evidence="5" id="KW-0472">Membrane</keyword>
<sequence length="446" mass="48373">MKKKMLGLLTATLVASSLTGCSTGAGDNQSSTASMKPASEATKQPEGTDKDKNDNAANANANSKPEPGASLLVWEDGAEVAFVKELAAAFKQQYNVDVKVESVAAPDQAGRLANDGPAGLGADVVMFPHDKLGNTVTAGLLLPNDLFQKETEATMAKAAIDASSYNGKLYGYPKSVETYALFYNKDLVKDLPKTWDDIIAFSKTYNDQAKKKYGIMWETKIMYYNYIFLASFGGYMFGKNGTDAGDIGLNSDGAVDGVKYYQSLHDILPVKVEDLSYDVKTQLFQEGKLAYNIDGPWSIGSFKNKVNFGVMPLPDFPGGKKAISFSGVRSYYVNSYTKYPKAAKLFAQFITNKDNALKNFKATGILPANAEASKDPIIANDPMLGGFIKQFAQSQPMPTLPQTANVWTPMEGAFTAIWNERADVRKKLDEAVKTIKEQIASAPAKK</sequence>
<reference evidence="7 8" key="1">
    <citation type="submission" date="2019-10" db="EMBL/GenBank/DDBJ databases">
        <title>Description of Paenibacillus humi sp. nov.</title>
        <authorList>
            <person name="Carlier A."/>
            <person name="Qi S."/>
        </authorList>
    </citation>
    <scope>NUCLEOTIDE SEQUENCE [LARGE SCALE GENOMIC DNA]</scope>
    <source>
        <strain evidence="7 8">LMG 31461</strain>
    </source>
</reference>
<dbReference type="CDD" id="cd13586">
    <property type="entry name" value="PBP2_Maltose_binding_like"/>
    <property type="match status" value="1"/>
</dbReference>
<keyword evidence="4 5" id="KW-0732">Signal</keyword>
<proteinExistence type="inferred from homology"/>
<keyword evidence="5" id="KW-0449">Lipoprotein</keyword>
<dbReference type="Pfam" id="PF13416">
    <property type="entry name" value="SBP_bac_8"/>
    <property type="match status" value="1"/>
</dbReference>
<accession>A0ABX1XIV7</accession>
<gene>
    <name evidence="7" type="ORF">GC096_27820</name>
</gene>
<dbReference type="RefSeq" id="WP_171634805.1">
    <property type="nucleotide sequence ID" value="NZ_WHNY01000074.1"/>
</dbReference>
<keyword evidence="8" id="KW-1185">Reference proteome</keyword>
<dbReference type="PANTHER" id="PTHR30061">
    <property type="entry name" value="MALTOSE-BINDING PERIPLASMIC PROTEIN"/>
    <property type="match status" value="1"/>
</dbReference>
<comment type="similarity">
    <text evidence="1 5">Belongs to the bacterial solute-binding protein 1 family.</text>
</comment>
<dbReference type="Gene3D" id="3.40.190.10">
    <property type="entry name" value="Periplasmic binding protein-like II"/>
    <property type="match status" value="2"/>
</dbReference>
<dbReference type="SUPFAM" id="SSF53850">
    <property type="entry name" value="Periplasmic binding protein-like II"/>
    <property type="match status" value="1"/>
</dbReference>
<protein>
    <recommendedName>
        <fullName evidence="5">Maltodextrin-binding protein</fullName>
    </recommendedName>
</protein>
<dbReference type="PRINTS" id="PR00181">
    <property type="entry name" value="MALTOSEBP"/>
</dbReference>
<dbReference type="InterPro" id="IPR006059">
    <property type="entry name" value="SBP"/>
</dbReference>
<evidence type="ECO:0000313" key="7">
    <source>
        <dbReference type="EMBL" id="NOU67838.1"/>
    </source>
</evidence>
<dbReference type="InterPro" id="IPR006060">
    <property type="entry name" value="Maltose/Cyclodextrin-bd"/>
</dbReference>